<reference evidence="20" key="2">
    <citation type="submission" date="2025-09" db="UniProtKB">
        <authorList>
            <consortium name="Ensembl"/>
        </authorList>
    </citation>
    <scope>IDENTIFICATION</scope>
</reference>
<evidence type="ECO:0000256" key="4">
    <source>
        <dbReference type="ARBA" id="ARBA00004555"/>
    </source>
</evidence>
<feature type="region of interest" description="Disordered" evidence="17">
    <location>
        <begin position="429"/>
        <end position="482"/>
    </location>
</feature>
<reference evidence="20" key="1">
    <citation type="submission" date="2025-08" db="UniProtKB">
        <authorList>
            <consortium name="Ensembl"/>
        </authorList>
    </citation>
    <scope>IDENTIFICATION</scope>
</reference>
<gene>
    <name evidence="20" type="primary">LOC115178401</name>
</gene>
<dbReference type="InParanoid" id="A0A674C2J9"/>
<evidence type="ECO:0000256" key="10">
    <source>
        <dbReference type="ARBA" id="ARBA00023034"/>
    </source>
</evidence>
<feature type="domain" description="AIG1-type G" evidence="19">
    <location>
        <begin position="207"/>
        <end position="403"/>
    </location>
</feature>
<evidence type="ECO:0000313" key="21">
    <source>
        <dbReference type="Proteomes" id="UP000472277"/>
    </source>
</evidence>
<keyword evidence="12" id="KW-0342">GTP-binding</keyword>
<dbReference type="GO" id="GO:0005783">
    <property type="term" value="C:endoplasmic reticulum"/>
    <property type="evidence" value="ECO:0007669"/>
    <property type="project" value="UniProtKB-SubCell"/>
</dbReference>
<evidence type="ECO:0000256" key="13">
    <source>
        <dbReference type="ARBA" id="ARBA00056809"/>
    </source>
</evidence>
<feature type="transmembrane region" description="Helical" evidence="18">
    <location>
        <begin position="178"/>
        <end position="198"/>
    </location>
</feature>
<dbReference type="PROSITE" id="PS51720">
    <property type="entry name" value="G_AIG1"/>
    <property type="match status" value="1"/>
</dbReference>
<evidence type="ECO:0000256" key="8">
    <source>
        <dbReference type="ARBA" id="ARBA00022741"/>
    </source>
</evidence>
<dbReference type="CDD" id="cd19802">
    <property type="entry name" value="Bbox1_TRIM8-like"/>
    <property type="match status" value="1"/>
</dbReference>
<dbReference type="Gene3D" id="3.40.50.300">
    <property type="entry name" value="P-loop containing nucleotide triphosphate hydrolases"/>
    <property type="match status" value="1"/>
</dbReference>
<evidence type="ECO:0000256" key="6">
    <source>
        <dbReference type="ARBA" id="ARBA00022490"/>
    </source>
</evidence>
<feature type="transmembrane region" description="Helical" evidence="18">
    <location>
        <begin position="511"/>
        <end position="529"/>
    </location>
</feature>
<comment type="function">
    <text evidence="13">Exerts an anti-apoptotic effect in the immune system and is involved in responses to infections.</text>
</comment>
<dbReference type="OMA" id="EREYKGG"/>
<comment type="subcellular location">
    <subcellularLocation>
        <location evidence="3">Cytoplasm</location>
        <location evidence="3">Cytosol</location>
    </subcellularLocation>
    <subcellularLocation>
        <location evidence="2">Endoplasmic reticulum</location>
    </subcellularLocation>
    <subcellularLocation>
        <location evidence="4">Golgi apparatus</location>
    </subcellularLocation>
    <subcellularLocation>
        <location evidence="1">Mitochondrion</location>
    </subcellularLocation>
</comment>
<dbReference type="FunFam" id="3.40.50.300:FF:000536">
    <property type="entry name" value="GTPase IMAP family member 8"/>
    <property type="match status" value="1"/>
</dbReference>
<dbReference type="GO" id="GO:0005794">
    <property type="term" value="C:Golgi apparatus"/>
    <property type="evidence" value="ECO:0007669"/>
    <property type="project" value="UniProtKB-SubCell"/>
</dbReference>
<evidence type="ECO:0000256" key="16">
    <source>
        <dbReference type="SAM" id="Coils"/>
    </source>
</evidence>
<evidence type="ECO:0000256" key="17">
    <source>
        <dbReference type="SAM" id="MobiDB-lite"/>
    </source>
</evidence>
<dbReference type="PANTHER" id="PTHR10903">
    <property type="entry name" value="GTPASE, IMAP FAMILY MEMBER-RELATED"/>
    <property type="match status" value="1"/>
</dbReference>
<dbReference type="Ensembl" id="ENSSTUT00000082848.1">
    <property type="protein sequence ID" value="ENSSTUP00000077789.1"/>
    <property type="gene ID" value="ENSSTUG00000034325.1"/>
</dbReference>
<keyword evidence="10" id="KW-0333">Golgi apparatus</keyword>
<keyword evidence="8" id="KW-0547">Nucleotide-binding</keyword>
<evidence type="ECO:0000256" key="2">
    <source>
        <dbReference type="ARBA" id="ARBA00004240"/>
    </source>
</evidence>
<dbReference type="GO" id="GO:0005739">
    <property type="term" value="C:mitochondrion"/>
    <property type="evidence" value="ECO:0007669"/>
    <property type="project" value="UniProtKB-SubCell"/>
</dbReference>
<evidence type="ECO:0000256" key="12">
    <source>
        <dbReference type="ARBA" id="ARBA00023134"/>
    </source>
</evidence>
<dbReference type="Gene3D" id="4.10.830.40">
    <property type="match status" value="1"/>
</dbReference>
<proteinExistence type="inferred from homology"/>
<keyword evidence="18" id="KW-0472">Membrane</keyword>
<dbReference type="AlphaFoldDB" id="A0A674C2J9"/>
<dbReference type="InterPro" id="IPR045058">
    <property type="entry name" value="GIMA/IAN/Toc"/>
</dbReference>
<evidence type="ECO:0000256" key="7">
    <source>
        <dbReference type="ARBA" id="ARBA00022737"/>
    </source>
</evidence>
<dbReference type="Pfam" id="PF04548">
    <property type="entry name" value="AIG1"/>
    <property type="match status" value="1"/>
</dbReference>
<keyword evidence="7" id="KW-0677">Repeat</keyword>
<keyword evidence="11" id="KW-0496">Mitochondrion</keyword>
<keyword evidence="18" id="KW-0812">Transmembrane</keyword>
<keyword evidence="9" id="KW-0256">Endoplasmic reticulum</keyword>
<evidence type="ECO:0000256" key="11">
    <source>
        <dbReference type="ARBA" id="ARBA00023128"/>
    </source>
</evidence>
<evidence type="ECO:0000256" key="5">
    <source>
        <dbReference type="ARBA" id="ARBA00008535"/>
    </source>
</evidence>
<keyword evidence="21" id="KW-1185">Reference proteome</keyword>
<dbReference type="InterPro" id="IPR006703">
    <property type="entry name" value="G_AIG1"/>
</dbReference>
<feature type="coiled-coil region" evidence="16">
    <location>
        <begin position="533"/>
        <end position="578"/>
    </location>
</feature>
<comment type="similarity">
    <text evidence="5">Belongs to the TRAFAC class TrmE-Era-EngA-EngB-Septin-like GTPase superfamily. AIG1/Toc34/Toc159-like paraseptin GTPase family. IAN subfamily.</text>
</comment>
<dbReference type="SUPFAM" id="SSF52540">
    <property type="entry name" value="P-loop containing nucleoside triphosphate hydrolases"/>
    <property type="match status" value="1"/>
</dbReference>
<sequence>MATSLKLSMRNVLDAEREYKGGSAEEAQKILPYLDANESSDGIREEQPEPPVPDCQSMKSEKSMSLPLHFNGVCPTSDDLWSQSLETNSSVCSTEEGEMDQGSGGKHQRRKCDICVGRIHKAVKFCKVCKAAYCEDHGRDHYKAPGLKKHTLVDATDEHGHVEIEWTSTQVGIREKTLGLLWIVILLLLSLGGLWYHMSPTAEGKGRLDMRIVLLGKTGSGKSSTGNTILGREVFRAEASPVSVTTQCEKQNVVIGQNRITVIDTPGILGTLLQPDEVMVKTAECINTTPHAFLLVIRLGEFTDEDRKSVQWIQEHFGEEALKYTIVLFTGVDQLEGKPVETFIKGSSHLLQVVSSCGDRYHVFNNKDKNANTQVTELLEKIEELLNEYRGYHHEAELLTQERLRGEEMRKRERAQILQEEGIKMEAAEREIREEEEKKREAAEREIREEEEKKREAAEREIREEEEKKREAAEREIREEEEEEKRKEINDLALKAVEKSAEKMSDSDMKFKLTIIVAIIIILIINWCCKSKVDRMQEQYMISIQKKEELEKEIRCIKEEKEKEIRLLKEDLNRKVKKEELSKECSILML</sequence>
<dbReference type="InterPro" id="IPR027417">
    <property type="entry name" value="P-loop_NTPase"/>
</dbReference>
<evidence type="ECO:0000256" key="18">
    <source>
        <dbReference type="SAM" id="Phobius"/>
    </source>
</evidence>
<name>A0A674C2J9_SALTR</name>
<evidence type="ECO:0000256" key="14">
    <source>
        <dbReference type="ARBA" id="ARBA00073539"/>
    </source>
</evidence>
<evidence type="ECO:0000256" key="1">
    <source>
        <dbReference type="ARBA" id="ARBA00004173"/>
    </source>
</evidence>
<evidence type="ECO:0000256" key="15">
    <source>
        <dbReference type="ARBA" id="ARBA00077278"/>
    </source>
</evidence>
<protein>
    <recommendedName>
        <fullName evidence="14">GTPase IMAP family member 8</fullName>
    </recommendedName>
    <alternativeName>
        <fullName evidence="15">Immune-associated nucleotide-binding protein 9</fullName>
    </alternativeName>
</protein>
<keyword evidence="6" id="KW-0963">Cytoplasm</keyword>
<accession>A0A674C2J9</accession>
<keyword evidence="16" id="KW-0175">Coiled coil</keyword>
<dbReference type="GeneTree" id="ENSGT01140000282522"/>
<keyword evidence="18" id="KW-1133">Transmembrane helix</keyword>
<dbReference type="GO" id="GO:0005525">
    <property type="term" value="F:GTP binding"/>
    <property type="evidence" value="ECO:0007669"/>
    <property type="project" value="UniProtKB-KW"/>
</dbReference>
<feature type="region of interest" description="Disordered" evidence="17">
    <location>
        <begin position="39"/>
        <end position="59"/>
    </location>
</feature>
<dbReference type="Proteomes" id="UP000472277">
    <property type="component" value="Chromosome 38"/>
</dbReference>
<evidence type="ECO:0000259" key="19">
    <source>
        <dbReference type="PROSITE" id="PS51720"/>
    </source>
</evidence>
<evidence type="ECO:0000256" key="9">
    <source>
        <dbReference type="ARBA" id="ARBA00022824"/>
    </source>
</evidence>
<evidence type="ECO:0000313" key="20">
    <source>
        <dbReference type="Ensembl" id="ENSSTUP00000077789.1"/>
    </source>
</evidence>
<evidence type="ECO:0000256" key="3">
    <source>
        <dbReference type="ARBA" id="ARBA00004514"/>
    </source>
</evidence>
<dbReference type="GO" id="GO:0005829">
    <property type="term" value="C:cytosol"/>
    <property type="evidence" value="ECO:0007669"/>
    <property type="project" value="UniProtKB-SubCell"/>
</dbReference>
<organism evidence="20 21">
    <name type="scientific">Salmo trutta</name>
    <name type="common">Brown trout</name>
    <dbReference type="NCBI Taxonomy" id="8032"/>
    <lineage>
        <taxon>Eukaryota</taxon>
        <taxon>Metazoa</taxon>
        <taxon>Chordata</taxon>
        <taxon>Craniata</taxon>
        <taxon>Vertebrata</taxon>
        <taxon>Euteleostomi</taxon>
        <taxon>Actinopterygii</taxon>
        <taxon>Neopterygii</taxon>
        <taxon>Teleostei</taxon>
        <taxon>Protacanthopterygii</taxon>
        <taxon>Salmoniformes</taxon>
        <taxon>Salmonidae</taxon>
        <taxon>Salmoninae</taxon>
        <taxon>Salmo</taxon>
    </lineage>
</organism>
<dbReference type="PANTHER" id="PTHR10903:SF188">
    <property type="entry name" value="GTPASE IMAP FAMILY MEMBER 2-LIKE-RELATED"/>
    <property type="match status" value="1"/>
</dbReference>